<sequence length="39" mass="4407">MFSVPSLTFVGDDEVNHRTELNVSVDIKSKLLPNRIGDY</sequence>
<protein>
    <submittedName>
        <fullName evidence="1">Uncharacterized protein</fullName>
    </submittedName>
</protein>
<reference evidence="1" key="1">
    <citation type="submission" date="2025-02" db="EMBL/GenBank/DDBJ databases">
        <authorList>
            <consortium name="NCBI Genome Project"/>
        </authorList>
    </citation>
    <scope>NUCLEOTIDE SEQUENCE</scope>
</reference>
<gene>
    <name evidence="1" type="ORF">An14g01930</name>
</gene>
<dbReference type="RefSeq" id="XP_059602269.1">
    <property type="nucleotide sequence ID" value="XM_059744098.1"/>
</dbReference>
<dbReference type="KEGG" id="ang:An14g01930"/>
<reference evidence="1" key="2">
    <citation type="submission" date="2025-08" db="UniProtKB">
        <authorList>
            <consortium name="RefSeq"/>
        </authorList>
    </citation>
    <scope>IDENTIFICATION</scope>
</reference>
<dbReference type="AlphaFoldDB" id="A0AAJ8E0D5"/>
<proteinExistence type="predicted"/>
<evidence type="ECO:0000313" key="1">
    <source>
        <dbReference type="RefSeq" id="XP_059602269.1"/>
    </source>
</evidence>
<organism evidence="1">
    <name type="scientific">Aspergillus niger</name>
    <dbReference type="NCBI Taxonomy" id="5061"/>
    <lineage>
        <taxon>Eukaryota</taxon>
        <taxon>Fungi</taxon>
        <taxon>Dikarya</taxon>
        <taxon>Ascomycota</taxon>
        <taxon>Pezizomycotina</taxon>
        <taxon>Eurotiomycetes</taxon>
        <taxon>Eurotiomycetidae</taxon>
        <taxon>Eurotiales</taxon>
        <taxon>Aspergillaceae</taxon>
        <taxon>Aspergillus</taxon>
        <taxon>Aspergillus subgen. Circumdati</taxon>
    </lineage>
</organism>
<dbReference type="GeneID" id="84592926"/>
<dbReference type="VEuPathDB" id="FungiDB:An14g01930"/>
<accession>A0AAJ8E0D5</accession>
<name>A0AAJ8E0D5_ASPNG</name>